<dbReference type="EMBL" id="JRLF01000006">
    <property type="protein sequence ID" value="KQB42694.1"/>
    <property type="molecule type" value="Genomic_DNA"/>
</dbReference>
<evidence type="ECO:0000313" key="5">
    <source>
        <dbReference type="EMBL" id="KQB42694.1"/>
    </source>
</evidence>
<proteinExistence type="predicted"/>
<evidence type="ECO:0000256" key="1">
    <source>
        <dbReference type="ARBA" id="ARBA00023015"/>
    </source>
</evidence>
<name>A0A0Q0WEI0_9FLAO</name>
<dbReference type="InterPro" id="IPR002577">
    <property type="entry name" value="HTH_HxlR"/>
</dbReference>
<dbReference type="AlphaFoldDB" id="A0A0Q0WEI0"/>
<keyword evidence="3" id="KW-0804">Transcription</keyword>
<feature type="domain" description="HTH hxlR-type" evidence="4">
    <location>
        <begin position="18"/>
        <end position="121"/>
    </location>
</feature>
<dbReference type="GO" id="GO:0003677">
    <property type="term" value="F:DNA binding"/>
    <property type="evidence" value="ECO:0007669"/>
    <property type="project" value="UniProtKB-KW"/>
</dbReference>
<dbReference type="InterPro" id="IPR036388">
    <property type="entry name" value="WH-like_DNA-bd_sf"/>
</dbReference>
<reference evidence="5 6" key="1">
    <citation type="submission" date="2014-09" db="EMBL/GenBank/DDBJ databases">
        <title>Genome sequence of Flavobacterium aquidurense RC62.</title>
        <authorList>
            <person name="Kim J.F."/>
            <person name="Kwak M.-J."/>
        </authorList>
    </citation>
    <scope>NUCLEOTIDE SEQUENCE [LARGE SCALE GENOMIC DNA]</scope>
    <source>
        <strain evidence="5 6">RC62</strain>
    </source>
</reference>
<protein>
    <submittedName>
        <fullName evidence="5">Putative transcriptional regulator</fullName>
    </submittedName>
</protein>
<dbReference type="InterPro" id="IPR036390">
    <property type="entry name" value="WH_DNA-bd_sf"/>
</dbReference>
<gene>
    <name evidence="5" type="ORF">RC62_3701</name>
</gene>
<dbReference type="Proteomes" id="UP000050443">
    <property type="component" value="Unassembled WGS sequence"/>
</dbReference>
<dbReference type="OrthoDB" id="769662at2"/>
<comment type="caution">
    <text evidence="5">The sequence shown here is derived from an EMBL/GenBank/DDBJ whole genome shotgun (WGS) entry which is preliminary data.</text>
</comment>
<accession>A0A0Q0WEI0</accession>
<keyword evidence="2" id="KW-0238">DNA-binding</keyword>
<dbReference type="RefSeq" id="WP_055092759.1">
    <property type="nucleotide sequence ID" value="NZ_JRLF01000006.1"/>
</dbReference>
<organism evidence="5 6">
    <name type="scientific">Flavobacterium aquidurense</name>
    <dbReference type="NCBI Taxonomy" id="362413"/>
    <lineage>
        <taxon>Bacteria</taxon>
        <taxon>Pseudomonadati</taxon>
        <taxon>Bacteroidota</taxon>
        <taxon>Flavobacteriia</taxon>
        <taxon>Flavobacteriales</taxon>
        <taxon>Flavobacteriaceae</taxon>
        <taxon>Flavobacterium</taxon>
    </lineage>
</organism>
<dbReference type="PANTHER" id="PTHR33204">
    <property type="entry name" value="TRANSCRIPTIONAL REGULATOR, MARR FAMILY"/>
    <property type="match status" value="1"/>
</dbReference>
<dbReference type="SUPFAM" id="SSF46785">
    <property type="entry name" value="Winged helix' DNA-binding domain"/>
    <property type="match status" value="1"/>
</dbReference>
<dbReference type="STRING" id="362413.RC62_3701"/>
<dbReference type="PATRIC" id="fig|362413.3.peg.3626"/>
<sequence length="134" mass="15094">MKNEIEKPEMTKEFSTECTSMLAAVSDALYAIGGKWKLMIIIAMARGNNRFSELQRQVTGISARVLSSELKELELNGFIIKKVSVGYPVLIEYELLPYSHTLEELVGAMTRWGIQHRQKIRSDRSGDVSSVSKI</sequence>
<evidence type="ECO:0000256" key="2">
    <source>
        <dbReference type="ARBA" id="ARBA00023125"/>
    </source>
</evidence>
<keyword evidence="1" id="KW-0805">Transcription regulation</keyword>
<dbReference type="Gene3D" id="1.10.10.10">
    <property type="entry name" value="Winged helix-like DNA-binding domain superfamily/Winged helix DNA-binding domain"/>
    <property type="match status" value="1"/>
</dbReference>
<evidence type="ECO:0000256" key="3">
    <source>
        <dbReference type="ARBA" id="ARBA00023163"/>
    </source>
</evidence>
<dbReference type="Pfam" id="PF01638">
    <property type="entry name" value="HxlR"/>
    <property type="match status" value="1"/>
</dbReference>
<evidence type="ECO:0000259" key="4">
    <source>
        <dbReference type="PROSITE" id="PS51118"/>
    </source>
</evidence>
<dbReference type="PROSITE" id="PS51118">
    <property type="entry name" value="HTH_HXLR"/>
    <property type="match status" value="1"/>
</dbReference>
<evidence type="ECO:0000313" key="6">
    <source>
        <dbReference type="Proteomes" id="UP000050443"/>
    </source>
</evidence>